<dbReference type="InterPro" id="IPR043809">
    <property type="entry name" value="DUF5791"/>
</dbReference>
<accession>A0A2H4Q213</accession>
<dbReference type="OrthoDB" id="306692at2157"/>
<organism evidence="1 2">
    <name type="scientific">Halohasta litchfieldiae</name>
    <dbReference type="NCBI Taxonomy" id="1073996"/>
    <lineage>
        <taxon>Archaea</taxon>
        <taxon>Methanobacteriati</taxon>
        <taxon>Methanobacteriota</taxon>
        <taxon>Stenosarchaea group</taxon>
        <taxon>Halobacteria</taxon>
        <taxon>Halobacteriales</taxon>
        <taxon>Haloferacaceae</taxon>
        <taxon>Halohasta</taxon>
    </lineage>
</organism>
<sequence>MLHTVADELSNPSASALQTAYEDRLRSVITTVGTETVVDESEIETDRIAALAEGSSPTLTATEAAAILAVDDETPDAEAIVLELRDHLLLGMTTSVLDVDTIAANIDVDLTAQEVQQAIEGRTEMTLSQLAAIQSVIDGWER</sequence>
<dbReference type="Proteomes" id="UP000198888">
    <property type="component" value="Unassembled WGS sequence"/>
</dbReference>
<evidence type="ECO:0000313" key="1">
    <source>
        <dbReference type="EMBL" id="SEI94986.1"/>
    </source>
</evidence>
<keyword evidence="2" id="KW-1185">Reference proteome</keyword>
<evidence type="ECO:0000313" key="2">
    <source>
        <dbReference type="Proteomes" id="UP000198888"/>
    </source>
</evidence>
<proteinExistence type="predicted"/>
<dbReference type="KEGG" id="hae:halTADL_1662"/>
<protein>
    <submittedName>
        <fullName evidence="1">Uncharacterized protein</fullName>
    </submittedName>
</protein>
<dbReference type="Pfam" id="PF19104">
    <property type="entry name" value="DUF5791"/>
    <property type="match status" value="1"/>
</dbReference>
<dbReference type="RefSeq" id="WP_089672696.1">
    <property type="nucleotide sequence ID" value="NZ_CP024845.1"/>
</dbReference>
<dbReference type="EMBL" id="FNYR01000013">
    <property type="protein sequence ID" value="SEI94986.1"/>
    <property type="molecule type" value="Genomic_DNA"/>
</dbReference>
<dbReference type="STRING" id="1073996.SAMN05444271_11329"/>
<reference evidence="1 2" key="1">
    <citation type="submission" date="2016-10" db="EMBL/GenBank/DDBJ databases">
        <authorList>
            <person name="de Groot N.N."/>
        </authorList>
    </citation>
    <scope>NUCLEOTIDE SEQUENCE [LARGE SCALE GENOMIC DNA]</scope>
    <source>
        <strain evidence="1 2">DSM 22187</strain>
    </source>
</reference>
<dbReference type="GeneID" id="35002451"/>
<accession>A0A1H6UTH0</accession>
<name>A0A1H6UTH0_9EURY</name>
<dbReference type="AlphaFoldDB" id="A0A1H6UTH0"/>
<gene>
    <name evidence="1" type="ORF">SAMN05444271_11329</name>
</gene>